<sequence>MTSCRACDRFDYVPDTHLPREELRATLEARRDLGPEYEDALVDSFLEKLDREITARVRAEVATASSHPGQKPAKPDNSHIPVALGSLGIAIPLTAIAAGNAGVVGLFLAWGGIVLINVAYALGRRRH</sequence>
<protein>
    <submittedName>
        <fullName evidence="2">Uncharacterized protein</fullName>
    </submittedName>
</protein>
<evidence type="ECO:0000313" key="2">
    <source>
        <dbReference type="EMBL" id="GIH24166.1"/>
    </source>
</evidence>
<dbReference type="AlphaFoldDB" id="A0A919UJS2"/>
<dbReference type="Proteomes" id="UP000640052">
    <property type="component" value="Unassembled WGS sequence"/>
</dbReference>
<feature type="transmembrane region" description="Helical" evidence="1">
    <location>
        <begin position="104"/>
        <end position="123"/>
    </location>
</feature>
<keyword evidence="1" id="KW-0472">Membrane</keyword>
<reference evidence="2" key="1">
    <citation type="submission" date="2021-01" db="EMBL/GenBank/DDBJ databases">
        <title>Whole genome shotgun sequence of Acrocarpospora phusangensis NBRC 108782.</title>
        <authorList>
            <person name="Komaki H."/>
            <person name="Tamura T."/>
        </authorList>
    </citation>
    <scope>NUCLEOTIDE SEQUENCE</scope>
    <source>
        <strain evidence="2">NBRC 108782</strain>
    </source>
</reference>
<organism evidence="2 3">
    <name type="scientific">Acrocarpospora phusangensis</name>
    <dbReference type="NCBI Taxonomy" id="1070424"/>
    <lineage>
        <taxon>Bacteria</taxon>
        <taxon>Bacillati</taxon>
        <taxon>Actinomycetota</taxon>
        <taxon>Actinomycetes</taxon>
        <taxon>Streptosporangiales</taxon>
        <taxon>Streptosporangiaceae</taxon>
        <taxon>Acrocarpospora</taxon>
    </lineage>
</organism>
<proteinExistence type="predicted"/>
<gene>
    <name evidence="2" type="ORF">Aph01nite_24760</name>
</gene>
<feature type="transmembrane region" description="Helical" evidence="1">
    <location>
        <begin position="80"/>
        <end position="98"/>
    </location>
</feature>
<comment type="caution">
    <text evidence="2">The sequence shown here is derived from an EMBL/GenBank/DDBJ whole genome shotgun (WGS) entry which is preliminary data.</text>
</comment>
<keyword evidence="1" id="KW-1133">Transmembrane helix</keyword>
<evidence type="ECO:0000256" key="1">
    <source>
        <dbReference type="SAM" id="Phobius"/>
    </source>
</evidence>
<keyword evidence="1" id="KW-0812">Transmembrane</keyword>
<keyword evidence="3" id="KW-1185">Reference proteome</keyword>
<evidence type="ECO:0000313" key="3">
    <source>
        <dbReference type="Proteomes" id="UP000640052"/>
    </source>
</evidence>
<dbReference type="EMBL" id="BOOA01000016">
    <property type="protein sequence ID" value="GIH24166.1"/>
    <property type="molecule type" value="Genomic_DNA"/>
</dbReference>
<accession>A0A919UJS2</accession>
<name>A0A919UJS2_9ACTN</name>